<evidence type="ECO:0000259" key="8">
    <source>
        <dbReference type="Pfam" id="PF09733"/>
    </source>
</evidence>
<evidence type="ECO:0000256" key="1">
    <source>
        <dbReference type="ARBA" id="ARBA00007416"/>
    </source>
</evidence>
<comment type="caution">
    <text evidence="9">The sequence shown here is derived from an EMBL/GenBank/DDBJ whole genome shotgun (WGS) entry which is preliminary data.</text>
</comment>
<dbReference type="CDD" id="cd21552">
    <property type="entry name" value="VEFS-box_ctSUZ12-like"/>
    <property type="match status" value="1"/>
</dbReference>
<feature type="domain" description="Polycomb protein VEFS-Box" evidence="8">
    <location>
        <begin position="600"/>
        <end position="686"/>
    </location>
</feature>
<evidence type="ECO:0000313" key="9">
    <source>
        <dbReference type="EMBL" id="VTT76021.1"/>
    </source>
</evidence>
<reference evidence="9" key="1">
    <citation type="submission" date="2019-05" db="EMBL/GenBank/DDBJ databases">
        <authorList>
            <person name="Piombo E."/>
        </authorList>
    </citation>
    <scope>NUCLEOTIDE SEQUENCE</scope>
    <source>
        <strain evidence="9">C2S</strain>
    </source>
</reference>
<evidence type="ECO:0000256" key="7">
    <source>
        <dbReference type="SAM" id="MobiDB-lite"/>
    </source>
</evidence>
<feature type="region of interest" description="Disordered" evidence="7">
    <location>
        <begin position="1"/>
        <end position="63"/>
    </location>
</feature>
<protein>
    <recommendedName>
        <fullName evidence="8">Polycomb protein VEFS-Box domain-containing protein</fullName>
    </recommendedName>
</protein>
<dbReference type="GO" id="GO:0008270">
    <property type="term" value="F:zinc ion binding"/>
    <property type="evidence" value="ECO:0007669"/>
    <property type="project" value="UniProtKB-KW"/>
</dbReference>
<dbReference type="InterPro" id="IPR019135">
    <property type="entry name" value="Polycomb_protein_VEFS-Box"/>
</dbReference>
<proteinExistence type="inferred from homology"/>
<evidence type="ECO:0000256" key="4">
    <source>
        <dbReference type="ARBA" id="ARBA00022833"/>
    </source>
</evidence>
<keyword evidence="3" id="KW-0863">Zinc-finger</keyword>
<keyword evidence="6" id="KW-0804">Transcription</keyword>
<evidence type="ECO:0000313" key="10">
    <source>
        <dbReference type="Proteomes" id="UP000760494"/>
    </source>
</evidence>
<evidence type="ECO:0000256" key="2">
    <source>
        <dbReference type="ARBA" id="ARBA00022723"/>
    </source>
</evidence>
<keyword evidence="2" id="KW-0479">Metal-binding</keyword>
<dbReference type="AlphaFoldDB" id="A0A9Q9RVD6"/>
<evidence type="ECO:0000256" key="5">
    <source>
        <dbReference type="ARBA" id="ARBA00023015"/>
    </source>
</evidence>
<dbReference type="Proteomes" id="UP000760494">
    <property type="component" value="Unassembled WGS sequence"/>
</dbReference>
<dbReference type="Pfam" id="PF09733">
    <property type="entry name" value="VEFS-Box"/>
    <property type="match status" value="1"/>
</dbReference>
<keyword evidence="4" id="KW-0862">Zinc</keyword>
<feature type="region of interest" description="Disordered" evidence="7">
    <location>
        <begin position="376"/>
        <end position="395"/>
    </location>
</feature>
<keyword evidence="5" id="KW-0805">Transcription regulation</keyword>
<accession>A0A9Q9RVD6</accession>
<feature type="compositionally biased region" description="Polar residues" evidence="7">
    <location>
        <begin position="1"/>
        <end position="17"/>
    </location>
</feature>
<comment type="similarity">
    <text evidence="1">Belongs to the VEFS (VRN2-EMF2-FIS2-SU(Z)12) family.</text>
</comment>
<gene>
    <name evidence="9" type="ORF">C2S_10164</name>
</gene>
<feature type="region of interest" description="Disordered" evidence="7">
    <location>
        <begin position="289"/>
        <end position="320"/>
    </location>
</feature>
<feature type="region of interest" description="Disordered" evidence="7">
    <location>
        <begin position="403"/>
        <end position="422"/>
    </location>
</feature>
<dbReference type="EMBL" id="CABFJX010000381">
    <property type="protein sequence ID" value="VTT76021.1"/>
    <property type="molecule type" value="Genomic_DNA"/>
</dbReference>
<sequence>MTQKKPFTRTVPFTQRNWEAAHNAKNMGATLSTPKSQDDSGPPQKRQKVSVSQSNGDASLIDTEDRTALRVEIHKIFHKDSKKVRPLNALPPDDIIKTKAKCQITVSDVSGGFTHILYRSSQSCDIVSHTNPSGPHRIAYIKPPKPFLVPKESILVNRQDDPSHDFSNAYRLDVEMFSVQDGNWPPLEAHELGVPASQQGPVQGIAKQNWILHSEFPQVFGRIKKPVKLTSGFHPQRHERLTNYMMDVELKWASGTRRIDKTAKNCITAFDSDGEIYTNGVLEPISDDLLDSASPPELEDDIDDTSSTHLTNDVPEMNGTNGTDGLHDDDEEMGRVNGINGDLHEIEDVNGVQETNGMNGHIGEEDSSHDISHDLEEELEGDHTPNRALRKRNNKQYNLKVLTAQAHGKERKPRDKAGQPEQGEGFVTYMLSANAPVHLLSWQCCACGNANESLDILRAHLMTYHPNYVYTLEKTSQGPLFRITHVSGSAVSPSKELQLGKPTKPLDQQAYVNGDDSWVTSRYGPDHMEDIMRFSPKHSTERQLFGKSGDNPPQPPATVKAVIPRPEKKKVIIPESCQPLFDPVSKARLKPGEELPKPVVDNAWLLQKHREDIGEFSDVSKEEKEYIRRWDAFILQENVTSGQYFRRAWVKFVKENASWLVGANYRMNEYGKHLCVLMARDVLDNASVEKAGKLIDEARARLKSDEDAKTNGVNAADITLKQSPRASQITRGANGCTVCQLPVLGPSLLICSNKVMPTPFDGKPLNAQIDFTMLVASKSQHPFRSLAPNGFAMGVAKRKQPPRAGCPYPCEASQYLIQQA</sequence>
<evidence type="ECO:0000256" key="3">
    <source>
        <dbReference type="ARBA" id="ARBA00022771"/>
    </source>
</evidence>
<name>A0A9Q9RVD6_FUSFU</name>
<organism evidence="9 10">
    <name type="scientific">Fusarium fujikuroi</name>
    <name type="common">Bakanae and foot rot disease fungus</name>
    <name type="synonym">Gibberella fujikuroi</name>
    <dbReference type="NCBI Taxonomy" id="5127"/>
    <lineage>
        <taxon>Eukaryota</taxon>
        <taxon>Fungi</taxon>
        <taxon>Dikarya</taxon>
        <taxon>Ascomycota</taxon>
        <taxon>Pezizomycotina</taxon>
        <taxon>Sordariomycetes</taxon>
        <taxon>Hypocreomycetidae</taxon>
        <taxon>Hypocreales</taxon>
        <taxon>Nectriaceae</taxon>
        <taxon>Fusarium</taxon>
        <taxon>Fusarium fujikuroi species complex</taxon>
    </lineage>
</organism>
<evidence type="ECO:0000256" key="6">
    <source>
        <dbReference type="ARBA" id="ARBA00023163"/>
    </source>
</evidence>